<comment type="caution">
    <text evidence="15">The sequence shown here is derived from an EMBL/GenBank/DDBJ whole genome shotgun (WGS) entry which is preliminary data.</text>
</comment>
<evidence type="ECO:0000256" key="4">
    <source>
        <dbReference type="ARBA" id="ARBA00012773"/>
    </source>
</evidence>
<evidence type="ECO:0000256" key="5">
    <source>
        <dbReference type="ARBA" id="ARBA00015525"/>
    </source>
</evidence>
<keyword evidence="8" id="KW-0067">ATP-binding</keyword>
<comment type="subunit">
    <text evidence="3">Hexamer of two alpha, two beta, and two delta chains.</text>
</comment>
<dbReference type="RefSeq" id="WP_153117129.1">
    <property type="nucleotide sequence ID" value="NZ_JACIGE010000001.1"/>
</dbReference>
<evidence type="ECO:0000256" key="8">
    <source>
        <dbReference type="ARBA" id="ARBA00022840"/>
    </source>
</evidence>
<dbReference type="EMBL" id="JACIGE010000001">
    <property type="protein sequence ID" value="MBB4245701.1"/>
    <property type="molecule type" value="Genomic_DNA"/>
</dbReference>
<keyword evidence="6" id="KW-0479">Metal-binding</keyword>
<dbReference type="OrthoDB" id="198407at2"/>
<sequence length="142" mass="16296">MSVTAKQAKAAERKYQPIYTSNPLADCDPLTQERVGQLENYIMKHCLWQFNSRGWDRRKQNAGILGKTAQLLCGEPVDNPTPLEKCYWVDAVCLDRAYRELFPWITTLPADEIKALIKALHARLDWLTIDGSLNTELIVQNY</sequence>
<name>A0A840G326_RHOTE</name>
<dbReference type="GO" id="GO:0005524">
    <property type="term" value="F:ATP binding"/>
    <property type="evidence" value="ECO:0007669"/>
    <property type="project" value="UniProtKB-KW"/>
</dbReference>
<evidence type="ECO:0000313" key="15">
    <source>
        <dbReference type="EMBL" id="MBB4245701.1"/>
    </source>
</evidence>
<evidence type="ECO:0000256" key="12">
    <source>
        <dbReference type="ARBA" id="ARBA00023231"/>
    </source>
</evidence>
<accession>A0A840G326</accession>
<comment type="cofactor">
    <cofactor evidence="1">
        <name>iron-sulfur cluster</name>
        <dbReference type="ChEBI" id="CHEBI:30408"/>
    </cofactor>
</comment>
<gene>
    <name evidence="15" type="ORF">GGD90_000050</name>
</gene>
<dbReference type="Pfam" id="PF03139">
    <property type="entry name" value="AnfG_VnfG"/>
    <property type="match status" value="1"/>
</dbReference>
<dbReference type="InterPro" id="IPR004349">
    <property type="entry name" value="V/Nase_d_su"/>
</dbReference>
<evidence type="ECO:0000256" key="1">
    <source>
        <dbReference type="ARBA" id="ARBA00001915"/>
    </source>
</evidence>
<evidence type="ECO:0000256" key="13">
    <source>
        <dbReference type="ARBA" id="ARBA00030899"/>
    </source>
</evidence>
<evidence type="ECO:0000256" key="10">
    <source>
        <dbReference type="ARBA" id="ARBA00023004"/>
    </source>
</evidence>
<dbReference type="AlphaFoldDB" id="A0A840G326"/>
<protein>
    <recommendedName>
        <fullName evidence="5">Nitrogenase iron-iron protein delta chain</fullName>
        <ecNumber evidence="4">1.18.6.1</ecNumber>
    </recommendedName>
    <alternativeName>
        <fullName evidence="13">Nitrogenase component I</fullName>
    </alternativeName>
</protein>
<keyword evidence="10" id="KW-0408">Iron</keyword>
<evidence type="ECO:0000256" key="3">
    <source>
        <dbReference type="ARBA" id="ARBA00011515"/>
    </source>
</evidence>
<comment type="function">
    <text evidence="2">The key enzymatic reactions in nitrogen fixation are catalyzed by the nitrogenase complex, which has 2 components: the iron protein (component 2) and a component 1 which is either a molybdenum-iron protein, a vanadium-iron, or an iron-iron protein.</text>
</comment>
<dbReference type="EC" id="1.18.6.1" evidence="4"/>
<keyword evidence="11" id="KW-0411">Iron-sulfur</keyword>
<dbReference type="GO" id="GO:0016163">
    <property type="term" value="F:nitrogenase activity"/>
    <property type="evidence" value="ECO:0007669"/>
    <property type="project" value="UniProtKB-EC"/>
</dbReference>
<dbReference type="GO" id="GO:0051536">
    <property type="term" value="F:iron-sulfur cluster binding"/>
    <property type="evidence" value="ECO:0007669"/>
    <property type="project" value="UniProtKB-KW"/>
</dbReference>
<evidence type="ECO:0000256" key="6">
    <source>
        <dbReference type="ARBA" id="ARBA00022723"/>
    </source>
</evidence>
<keyword evidence="9 15" id="KW-0560">Oxidoreductase</keyword>
<evidence type="ECO:0000256" key="9">
    <source>
        <dbReference type="ARBA" id="ARBA00023002"/>
    </source>
</evidence>
<evidence type="ECO:0000256" key="14">
    <source>
        <dbReference type="ARBA" id="ARBA00047967"/>
    </source>
</evidence>
<dbReference type="Proteomes" id="UP000587070">
    <property type="component" value="Unassembled WGS sequence"/>
</dbReference>
<evidence type="ECO:0000313" key="16">
    <source>
        <dbReference type="Proteomes" id="UP000587070"/>
    </source>
</evidence>
<keyword evidence="16" id="KW-1185">Reference proteome</keyword>
<dbReference type="GO" id="GO:0005506">
    <property type="term" value="F:iron ion binding"/>
    <property type="evidence" value="ECO:0007669"/>
    <property type="project" value="InterPro"/>
</dbReference>
<dbReference type="InterPro" id="IPR014278">
    <property type="entry name" value="Nase_Fe-Fe_dsu"/>
</dbReference>
<keyword evidence="12" id="KW-0535">Nitrogen fixation</keyword>
<evidence type="ECO:0000256" key="7">
    <source>
        <dbReference type="ARBA" id="ARBA00022741"/>
    </source>
</evidence>
<keyword evidence="7" id="KW-0547">Nucleotide-binding</keyword>
<organism evidence="15 16">
    <name type="scientific">Rhodocyclus tenuis</name>
    <name type="common">Rhodospirillum tenue</name>
    <dbReference type="NCBI Taxonomy" id="1066"/>
    <lineage>
        <taxon>Bacteria</taxon>
        <taxon>Pseudomonadati</taxon>
        <taxon>Pseudomonadota</taxon>
        <taxon>Betaproteobacteria</taxon>
        <taxon>Rhodocyclales</taxon>
        <taxon>Rhodocyclaceae</taxon>
        <taxon>Rhodocyclus</taxon>
    </lineage>
</organism>
<proteinExistence type="predicted"/>
<dbReference type="NCBIfam" id="TIGR02929">
    <property type="entry name" value="anfG_nitrog"/>
    <property type="match status" value="1"/>
</dbReference>
<evidence type="ECO:0000256" key="2">
    <source>
        <dbReference type="ARBA" id="ARBA00004064"/>
    </source>
</evidence>
<reference evidence="15 16" key="1">
    <citation type="submission" date="2020-08" db="EMBL/GenBank/DDBJ databases">
        <title>Genome sequencing of Purple Non-Sulfur Bacteria from various extreme environments.</title>
        <authorList>
            <person name="Mayer M."/>
        </authorList>
    </citation>
    <scope>NUCLEOTIDE SEQUENCE [LARGE SCALE GENOMIC DNA]</scope>
    <source>
        <strain evidence="15 16">2761</strain>
    </source>
</reference>
<comment type="catalytic activity">
    <reaction evidence="14">
        <text>N2 + 8 reduced [2Fe-2S]-[ferredoxin] + 16 ATP + 16 H2O = H2 + 8 oxidized [2Fe-2S]-[ferredoxin] + 2 NH4(+) + 16 ADP + 16 phosphate + 6 H(+)</text>
        <dbReference type="Rhea" id="RHEA:21448"/>
        <dbReference type="Rhea" id="RHEA-COMP:10000"/>
        <dbReference type="Rhea" id="RHEA-COMP:10001"/>
        <dbReference type="ChEBI" id="CHEBI:15377"/>
        <dbReference type="ChEBI" id="CHEBI:15378"/>
        <dbReference type="ChEBI" id="CHEBI:17997"/>
        <dbReference type="ChEBI" id="CHEBI:18276"/>
        <dbReference type="ChEBI" id="CHEBI:28938"/>
        <dbReference type="ChEBI" id="CHEBI:30616"/>
        <dbReference type="ChEBI" id="CHEBI:33737"/>
        <dbReference type="ChEBI" id="CHEBI:33738"/>
        <dbReference type="ChEBI" id="CHEBI:43474"/>
        <dbReference type="ChEBI" id="CHEBI:456216"/>
        <dbReference type="EC" id="1.18.6.1"/>
    </reaction>
</comment>
<evidence type="ECO:0000256" key="11">
    <source>
        <dbReference type="ARBA" id="ARBA00023014"/>
    </source>
</evidence>